<evidence type="ECO:0000313" key="8">
    <source>
        <dbReference type="EMBL" id="SCB75574.1"/>
    </source>
</evidence>
<dbReference type="STRING" id="1798182.GA0061081_101188"/>
<feature type="transmembrane region" description="Helical" evidence="6">
    <location>
        <begin position="137"/>
        <end position="164"/>
    </location>
</feature>
<keyword evidence="9" id="KW-1185">Reference proteome</keyword>
<dbReference type="EMBL" id="FMAQ01000001">
    <property type="protein sequence ID" value="SCB75574.1"/>
    <property type="molecule type" value="Genomic_DNA"/>
</dbReference>
<evidence type="ECO:0000256" key="2">
    <source>
        <dbReference type="ARBA" id="ARBA00008333"/>
    </source>
</evidence>
<comment type="subcellular location">
    <subcellularLocation>
        <location evidence="1">Membrane</location>
        <topology evidence="1">Multi-pass membrane protein</topology>
    </subcellularLocation>
</comment>
<sequence length="400" mass="44394">MKRFITLALLLIASLMAFAPSSYAVEKKYESWNAIISEMDVILNDAYDIYFMKDVERAKARVNNAYFGFYEKHGVERAVMSYISGKRGTDTEYQFAKIKRLMSDGAPNKAVRVEIDTILKMLHEDANELDGKKESGWGVFFASFIIIFREGLEAILVIAAISAYLVRSGNMPMVKVVYMSSLAAVFASVLAAIALRSAITISGANQEIIEGSAMLLATVVLFFISNWMFSKAEAEAWKSYVQGKVQTAISSGSRFALGFAAFLAVFREGAETILFYQAMLVDAQDHMDKVWYGLAVGTIVLAVIFMVIRFGSMKLPIKPFFIGTSILMYVMAIAFAGGGVKELQEADIISVTPVDFVHSVEILGIYPTLETLIPQVIMVFIVAFAVIYYIFKPSHKNYKS</sequence>
<dbReference type="Proteomes" id="UP000199670">
    <property type="component" value="Unassembled WGS sequence"/>
</dbReference>
<feature type="transmembrane region" description="Helical" evidence="6">
    <location>
        <begin position="176"/>
        <end position="199"/>
    </location>
</feature>
<keyword evidence="7" id="KW-0732">Signal</keyword>
<dbReference type="PANTHER" id="PTHR31632:SF2">
    <property type="entry name" value="PLASMA MEMBRANE IRON PERMEASE"/>
    <property type="match status" value="1"/>
</dbReference>
<dbReference type="Pfam" id="PF03239">
    <property type="entry name" value="FTR1"/>
    <property type="match status" value="1"/>
</dbReference>
<feature type="transmembrane region" description="Helical" evidence="6">
    <location>
        <begin position="320"/>
        <end position="340"/>
    </location>
</feature>
<dbReference type="AlphaFoldDB" id="A0A1C3YZL4"/>
<organism evidence="8 9">
    <name type="scientific">Gilliamella bombicola</name>
    <dbReference type="NCBI Taxonomy" id="1798182"/>
    <lineage>
        <taxon>Bacteria</taxon>
        <taxon>Pseudomonadati</taxon>
        <taxon>Pseudomonadota</taxon>
        <taxon>Gammaproteobacteria</taxon>
        <taxon>Orbales</taxon>
        <taxon>Orbaceae</taxon>
        <taxon>Gilliamella</taxon>
    </lineage>
</organism>
<name>A0A1C3YZL4_9GAMM</name>
<evidence type="ECO:0000256" key="3">
    <source>
        <dbReference type="ARBA" id="ARBA00022692"/>
    </source>
</evidence>
<feature type="signal peptide" evidence="7">
    <location>
        <begin position="1"/>
        <end position="24"/>
    </location>
</feature>
<comment type="similarity">
    <text evidence="2">Belongs to the oxidase-dependent Fe transporter (OFeT) (TC 9.A.10.1) family.</text>
</comment>
<accession>A0A1C3YZL4</accession>
<feature type="transmembrane region" description="Helical" evidence="6">
    <location>
        <begin position="372"/>
        <end position="391"/>
    </location>
</feature>
<dbReference type="PANTHER" id="PTHR31632">
    <property type="entry name" value="IRON TRANSPORTER FTH1"/>
    <property type="match status" value="1"/>
</dbReference>
<dbReference type="GO" id="GO:0015093">
    <property type="term" value="F:ferrous iron transmembrane transporter activity"/>
    <property type="evidence" value="ECO:0007669"/>
    <property type="project" value="TreeGrafter"/>
</dbReference>
<proteinExistence type="inferred from homology"/>
<evidence type="ECO:0000256" key="5">
    <source>
        <dbReference type="ARBA" id="ARBA00023136"/>
    </source>
</evidence>
<evidence type="ECO:0000256" key="1">
    <source>
        <dbReference type="ARBA" id="ARBA00004141"/>
    </source>
</evidence>
<feature type="chain" id="PRO_5008687811" evidence="7">
    <location>
        <begin position="25"/>
        <end position="400"/>
    </location>
</feature>
<dbReference type="RefSeq" id="WP_202983827.1">
    <property type="nucleotide sequence ID" value="NZ_FMAQ01000001.1"/>
</dbReference>
<reference evidence="9" key="1">
    <citation type="submission" date="2016-08" db="EMBL/GenBank/DDBJ databases">
        <authorList>
            <person name="Varghese N."/>
            <person name="Submissions Spin"/>
        </authorList>
    </citation>
    <scope>NUCLEOTIDE SEQUENCE [LARGE SCALE GENOMIC DNA]</scope>
    <source>
        <strain evidence="9">R-53248</strain>
    </source>
</reference>
<keyword evidence="3 6" id="KW-0812">Transmembrane</keyword>
<evidence type="ECO:0000256" key="6">
    <source>
        <dbReference type="SAM" id="Phobius"/>
    </source>
</evidence>
<evidence type="ECO:0000313" key="9">
    <source>
        <dbReference type="Proteomes" id="UP000199670"/>
    </source>
</evidence>
<protein>
    <submittedName>
        <fullName evidence="8">High-affinity iron transporter</fullName>
    </submittedName>
</protein>
<feature type="transmembrane region" description="Helical" evidence="6">
    <location>
        <begin position="211"/>
        <end position="229"/>
    </location>
</feature>
<gene>
    <name evidence="8" type="ORF">GA0061081_101188</name>
</gene>
<evidence type="ECO:0000256" key="4">
    <source>
        <dbReference type="ARBA" id="ARBA00022989"/>
    </source>
</evidence>
<dbReference type="GO" id="GO:0033573">
    <property type="term" value="C:high-affinity iron permease complex"/>
    <property type="evidence" value="ECO:0007669"/>
    <property type="project" value="InterPro"/>
</dbReference>
<dbReference type="InterPro" id="IPR004923">
    <property type="entry name" value="FTR1/Fip1/EfeU"/>
</dbReference>
<evidence type="ECO:0000256" key="7">
    <source>
        <dbReference type="SAM" id="SignalP"/>
    </source>
</evidence>
<feature type="transmembrane region" description="Helical" evidence="6">
    <location>
        <begin position="290"/>
        <end position="308"/>
    </location>
</feature>
<keyword evidence="4 6" id="KW-1133">Transmembrane helix</keyword>
<keyword evidence="5 6" id="KW-0472">Membrane</keyword>